<evidence type="ECO:0000256" key="1">
    <source>
        <dbReference type="SAM" id="MobiDB-lite"/>
    </source>
</evidence>
<evidence type="ECO:0000313" key="2">
    <source>
        <dbReference type="EMBL" id="KAG2214516.1"/>
    </source>
</evidence>
<protein>
    <submittedName>
        <fullName evidence="2">Uncharacterized protein</fullName>
    </submittedName>
</protein>
<reference evidence="2 3" key="1">
    <citation type="submission" date="2020-12" db="EMBL/GenBank/DDBJ databases">
        <title>Metabolic potential, ecology and presence of endohyphal bacteria is reflected in genomic diversity of Mucoromycotina.</title>
        <authorList>
            <person name="Muszewska A."/>
            <person name="Okrasinska A."/>
            <person name="Steczkiewicz K."/>
            <person name="Drgas O."/>
            <person name="Orlowska M."/>
            <person name="Perlinska-Lenart U."/>
            <person name="Aleksandrzak-Piekarczyk T."/>
            <person name="Szatraj K."/>
            <person name="Zielenkiewicz U."/>
            <person name="Pilsyk S."/>
            <person name="Malc E."/>
            <person name="Mieczkowski P."/>
            <person name="Kruszewska J.S."/>
            <person name="Biernat P."/>
            <person name="Pawlowska J."/>
        </authorList>
    </citation>
    <scope>NUCLEOTIDE SEQUENCE [LARGE SCALE GENOMIC DNA]</scope>
    <source>
        <strain evidence="2 3">CBS 142.35</strain>
    </source>
</reference>
<sequence>MILAKLDHLESKIDHILASKDQVGEALEEHVEEASDNESPVDFVRQLQNSQGKVRNAKIADVDAAILALSNMDNSTKMLKMADLEAHVTAAIKRMTVMVGDKMAGQPWSSQSHEATSFIMKLFTESVSKGDLWIPIQKCENNWMARFLLLQKWSNANKKKVEVLLLMMLKVIKSVVTVGSEESREIIRQFSGPGTSSSGPSRQPPILTQDASITSSTMSIARKRLSSSLSINDHSNNNNRAAIRRRTMDKSG</sequence>
<comment type="caution">
    <text evidence="2">The sequence shown here is derived from an EMBL/GenBank/DDBJ whole genome shotgun (WGS) entry which is preliminary data.</text>
</comment>
<evidence type="ECO:0000313" key="3">
    <source>
        <dbReference type="Proteomes" id="UP000646827"/>
    </source>
</evidence>
<accession>A0A8H7RRH3</accession>
<gene>
    <name evidence="2" type="ORF">INT45_000624</name>
</gene>
<feature type="region of interest" description="Disordered" evidence="1">
    <location>
        <begin position="228"/>
        <end position="252"/>
    </location>
</feature>
<proteinExistence type="predicted"/>
<dbReference type="EMBL" id="JAEPRB010000615">
    <property type="protein sequence ID" value="KAG2214516.1"/>
    <property type="molecule type" value="Genomic_DNA"/>
</dbReference>
<dbReference type="Proteomes" id="UP000646827">
    <property type="component" value="Unassembled WGS sequence"/>
</dbReference>
<organism evidence="2 3">
    <name type="scientific">Circinella minor</name>
    <dbReference type="NCBI Taxonomy" id="1195481"/>
    <lineage>
        <taxon>Eukaryota</taxon>
        <taxon>Fungi</taxon>
        <taxon>Fungi incertae sedis</taxon>
        <taxon>Mucoromycota</taxon>
        <taxon>Mucoromycotina</taxon>
        <taxon>Mucoromycetes</taxon>
        <taxon>Mucorales</taxon>
        <taxon>Lichtheimiaceae</taxon>
        <taxon>Circinella</taxon>
    </lineage>
</organism>
<dbReference type="AlphaFoldDB" id="A0A8H7RRH3"/>
<keyword evidence="3" id="KW-1185">Reference proteome</keyword>
<feature type="region of interest" description="Disordered" evidence="1">
    <location>
        <begin position="189"/>
        <end position="212"/>
    </location>
</feature>
<name>A0A8H7RRH3_9FUNG</name>
<feature type="compositionally biased region" description="Low complexity" evidence="1">
    <location>
        <begin position="191"/>
        <end position="205"/>
    </location>
</feature>